<reference evidence="1 2" key="1">
    <citation type="submission" date="2018-05" db="EMBL/GenBank/DDBJ databases">
        <title>Paenibacillus flagellatus sp. nov., isolated from selenium mineral soil.</title>
        <authorList>
            <person name="Dai X."/>
        </authorList>
    </citation>
    <scope>NUCLEOTIDE SEQUENCE [LARGE SCALE GENOMIC DNA]</scope>
    <source>
        <strain evidence="1 2">DXL2</strain>
    </source>
</reference>
<dbReference type="RefSeq" id="WP_110841746.1">
    <property type="nucleotide sequence ID" value="NZ_QJVJ01000009.1"/>
</dbReference>
<dbReference type="Pfam" id="PF04025">
    <property type="entry name" value="RemA-like"/>
    <property type="match status" value="1"/>
</dbReference>
<proteinExistence type="predicted"/>
<dbReference type="EMBL" id="QJVJ01000009">
    <property type="protein sequence ID" value="PYI52377.1"/>
    <property type="molecule type" value="Genomic_DNA"/>
</dbReference>
<evidence type="ECO:0000313" key="1">
    <source>
        <dbReference type="EMBL" id="PYI52377.1"/>
    </source>
</evidence>
<dbReference type="Proteomes" id="UP000247476">
    <property type="component" value="Unassembled WGS sequence"/>
</dbReference>
<comment type="caution">
    <text evidence="1">The sequence shown here is derived from an EMBL/GenBank/DDBJ whole genome shotgun (WGS) entry which is preliminary data.</text>
</comment>
<dbReference type="InterPro" id="IPR007169">
    <property type="entry name" value="RemA-like"/>
</dbReference>
<dbReference type="NCBIfam" id="NF046065">
    <property type="entry name" value="MtxRegRemB"/>
    <property type="match status" value="1"/>
</dbReference>
<name>A0A2V5KN10_9BACL</name>
<dbReference type="AlphaFoldDB" id="A0A2V5KN10"/>
<protein>
    <submittedName>
        <fullName evidence="1">DUF370 domain-containing protein</fullName>
    </submittedName>
</protein>
<dbReference type="OrthoDB" id="9811390at2"/>
<keyword evidence="2" id="KW-1185">Reference proteome</keyword>
<evidence type="ECO:0000313" key="2">
    <source>
        <dbReference type="Proteomes" id="UP000247476"/>
    </source>
</evidence>
<sequence>MFIHLGGEKIIRASELIAIFDLSIEKSSKISKSFVQHAQKERNVEVIGEEECKSLVVTKTKVYYSPISSTTLKKRANVLLTGDLEIFSNQRSR</sequence>
<accession>A0A2V5KN10</accession>
<gene>
    <name evidence="1" type="ORF">DLM86_19515</name>
</gene>
<organism evidence="1 2">
    <name type="scientific">Paenibacillus flagellatus</name>
    <dbReference type="NCBI Taxonomy" id="2211139"/>
    <lineage>
        <taxon>Bacteria</taxon>
        <taxon>Bacillati</taxon>
        <taxon>Bacillota</taxon>
        <taxon>Bacilli</taxon>
        <taxon>Bacillales</taxon>
        <taxon>Paenibacillaceae</taxon>
        <taxon>Paenibacillus</taxon>
    </lineage>
</organism>